<evidence type="ECO:0000259" key="26">
    <source>
        <dbReference type="PROSITE" id="PS50003"/>
    </source>
</evidence>
<feature type="region of interest" description="Disordered" evidence="25">
    <location>
        <begin position="1147"/>
        <end position="1166"/>
    </location>
</feature>
<dbReference type="GO" id="GO:0005524">
    <property type="term" value="F:ATP binding"/>
    <property type="evidence" value="ECO:0007669"/>
    <property type="project" value="UniProtKB-UniRule"/>
</dbReference>
<feature type="region of interest" description="Disordered" evidence="25">
    <location>
        <begin position="1267"/>
        <end position="1296"/>
    </location>
</feature>
<evidence type="ECO:0000256" key="3">
    <source>
        <dbReference type="ARBA" id="ARBA00004245"/>
    </source>
</evidence>
<evidence type="ECO:0000256" key="8">
    <source>
        <dbReference type="ARBA" id="ARBA00022527"/>
    </source>
</evidence>
<dbReference type="GO" id="GO:0000281">
    <property type="term" value="P:mitotic cytokinesis"/>
    <property type="evidence" value="ECO:0007669"/>
    <property type="project" value="TreeGrafter"/>
</dbReference>
<dbReference type="Gene3D" id="3.30.200.20">
    <property type="entry name" value="Phosphorylase Kinase, domain 1"/>
    <property type="match status" value="1"/>
</dbReference>
<dbReference type="PROSITE" id="PS50003">
    <property type="entry name" value="PH_DOMAIN"/>
    <property type="match status" value="1"/>
</dbReference>
<evidence type="ECO:0000259" key="30">
    <source>
        <dbReference type="PROSITE" id="PS51859"/>
    </source>
</evidence>
<feature type="domain" description="Protein kinase" evidence="27">
    <location>
        <begin position="93"/>
        <end position="362"/>
    </location>
</feature>
<evidence type="ECO:0000256" key="22">
    <source>
        <dbReference type="PROSITE-ProRule" id="PRU01206"/>
    </source>
</evidence>
<dbReference type="PROSITE" id="PS51859">
    <property type="entry name" value="RHO_BD"/>
    <property type="match status" value="1"/>
</dbReference>
<evidence type="ECO:0000256" key="15">
    <source>
        <dbReference type="ARBA" id="ARBA00022833"/>
    </source>
</evidence>
<feature type="compositionally biased region" description="Basic and acidic residues" evidence="25">
    <location>
        <begin position="934"/>
        <end position="943"/>
    </location>
</feature>
<evidence type="ECO:0000259" key="28">
    <source>
        <dbReference type="PROSITE" id="PS50081"/>
    </source>
</evidence>
<proteinExistence type="inferred from homology"/>
<dbReference type="FunFam" id="1.10.510.10:FF:000024">
    <property type="entry name" value="Probable serine/threonine-protein kinase cot-1"/>
    <property type="match status" value="1"/>
</dbReference>
<dbReference type="Gene3D" id="3.30.60.20">
    <property type="match status" value="1"/>
</dbReference>
<feature type="region of interest" description="Disordered" evidence="25">
    <location>
        <begin position="818"/>
        <end position="844"/>
    </location>
</feature>
<keyword evidence="16 23" id="KW-0067">ATP-binding</keyword>
<dbReference type="SUPFAM" id="SSF56112">
    <property type="entry name" value="Protein kinase-like (PK-like)"/>
    <property type="match status" value="1"/>
</dbReference>
<organism evidence="31 32">
    <name type="scientific">Macrostomum lignano</name>
    <dbReference type="NCBI Taxonomy" id="282301"/>
    <lineage>
        <taxon>Eukaryota</taxon>
        <taxon>Metazoa</taxon>
        <taxon>Spiralia</taxon>
        <taxon>Lophotrochozoa</taxon>
        <taxon>Platyhelminthes</taxon>
        <taxon>Rhabditophora</taxon>
        <taxon>Macrostomorpha</taxon>
        <taxon>Macrostomida</taxon>
        <taxon>Macrostomidae</taxon>
        <taxon>Macrostomum</taxon>
    </lineage>
</organism>
<dbReference type="PANTHER" id="PTHR22988">
    <property type="entry name" value="MYOTONIC DYSTROPHY S/T KINASE-RELATED"/>
    <property type="match status" value="1"/>
</dbReference>
<feature type="compositionally biased region" description="Basic and acidic residues" evidence="25">
    <location>
        <begin position="625"/>
        <end position="641"/>
    </location>
</feature>
<accession>A0A267EUD1</accession>
<feature type="binding site" evidence="23">
    <location>
        <position position="122"/>
    </location>
    <ligand>
        <name>ATP</name>
        <dbReference type="ChEBI" id="CHEBI:30616"/>
    </ligand>
</feature>
<keyword evidence="14" id="KW-0418">Kinase</keyword>
<evidence type="ECO:0000313" key="32">
    <source>
        <dbReference type="Proteomes" id="UP000215902"/>
    </source>
</evidence>
<dbReference type="PANTHER" id="PTHR22988:SF73">
    <property type="entry name" value="RHO-ASSOCIATED PROTEIN KINASE"/>
    <property type="match status" value="1"/>
</dbReference>
<dbReference type="GO" id="GO:0048598">
    <property type="term" value="P:embryonic morphogenesis"/>
    <property type="evidence" value="ECO:0007669"/>
    <property type="project" value="TreeGrafter"/>
</dbReference>
<dbReference type="GO" id="GO:0005886">
    <property type="term" value="C:plasma membrane"/>
    <property type="evidence" value="ECO:0007669"/>
    <property type="project" value="UniProtKB-SubCell"/>
</dbReference>
<dbReference type="EC" id="2.7.11.1" evidence="5"/>
<comment type="subcellular location">
    <subcellularLocation>
        <location evidence="2">Cell membrane</location>
    </subcellularLocation>
    <subcellularLocation>
        <location evidence="3">Cytoplasm</location>
        <location evidence="3">Cytoskeleton</location>
    </subcellularLocation>
</comment>
<keyword evidence="11" id="KW-0479">Metal-binding</keyword>
<dbReference type="GO" id="GO:0005737">
    <property type="term" value="C:cytoplasm"/>
    <property type="evidence" value="ECO:0007669"/>
    <property type="project" value="TreeGrafter"/>
</dbReference>
<evidence type="ECO:0000256" key="1">
    <source>
        <dbReference type="ARBA" id="ARBA00001946"/>
    </source>
</evidence>
<feature type="compositionally biased region" description="Basic and acidic residues" evidence="25">
    <location>
        <begin position="825"/>
        <end position="836"/>
    </location>
</feature>
<dbReference type="Gene3D" id="1.10.510.10">
    <property type="entry name" value="Transferase(Phosphotransferase) domain 1"/>
    <property type="match status" value="1"/>
</dbReference>
<keyword evidence="7" id="KW-0963">Cytoplasm</keyword>
<feature type="non-terminal residue" evidence="31">
    <location>
        <position position="1"/>
    </location>
</feature>
<dbReference type="InterPro" id="IPR015008">
    <property type="entry name" value="ROCK_Rho-bd_dom"/>
</dbReference>
<evidence type="ECO:0000259" key="27">
    <source>
        <dbReference type="PROSITE" id="PS50011"/>
    </source>
</evidence>
<dbReference type="InterPro" id="IPR008271">
    <property type="entry name" value="Ser/Thr_kinase_AS"/>
</dbReference>
<evidence type="ECO:0000313" key="31">
    <source>
        <dbReference type="EMBL" id="PAA65155.1"/>
    </source>
</evidence>
<reference evidence="31 32" key="1">
    <citation type="submission" date="2017-06" db="EMBL/GenBank/DDBJ databases">
        <title>A platform for efficient transgenesis in Macrostomum lignano, a flatworm model organism for stem cell research.</title>
        <authorList>
            <person name="Berezikov E."/>
        </authorList>
    </citation>
    <scope>NUCLEOTIDE SEQUENCE [LARGE SCALE GENOMIC DNA]</scope>
    <source>
        <strain evidence="31">DV1</strain>
        <tissue evidence="31">Whole organism</tissue>
    </source>
</reference>
<dbReference type="InterPro" id="IPR046349">
    <property type="entry name" value="C1-like_sf"/>
</dbReference>
<dbReference type="InterPro" id="IPR002219">
    <property type="entry name" value="PKC_DAG/PE"/>
</dbReference>
<keyword evidence="6" id="KW-0472">Membrane</keyword>
<keyword evidence="6" id="KW-1003">Cell membrane</keyword>
<dbReference type="PROSITE" id="PS50011">
    <property type="entry name" value="PROTEIN_KINASE_DOM"/>
    <property type="match status" value="1"/>
</dbReference>
<evidence type="ECO:0000256" key="13">
    <source>
        <dbReference type="ARBA" id="ARBA00022771"/>
    </source>
</evidence>
<keyword evidence="18 22" id="KW-0175">Coiled coil</keyword>
<evidence type="ECO:0000256" key="18">
    <source>
        <dbReference type="ARBA" id="ARBA00023054"/>
    </source>
</evidence>
<evidence type="ECO:0000256" key="2">
    <source>
        <dbReference type="ARBA" id="ARBA00004236"/>
    </source>
</evidence>
<dbReference type="FunFam" id="3.30.200.20:FF:000017">
    <property type="entry name" value="Non-specific serine/threonine protein kinase"/>
    <property type="match status" value="1"/>
</dbReference>
<keyword evidence="15" id="KW-0862">Zinc</keyword>
<evidence type="ECO:0000256" key="10">
    <source>
        <dbReference type="ARBA" id="ARBA00022679"/>
    </source>
</evidence>
<keyword evidence="17" id="KW-0460">Magnesium</keyword>
<feature type="domain" description="PH" evidence="26">
    <location>
        <begin position="1053"/>
        <end position="1261"/>
    </location>
</feature>
<evidence type="ECO:0000256" key="9">
    <source>
        <dbReference type="ARBA" id="ARBA00022553"/>
    </source>
</evidence>
<feature type="compositionally biased region" description="Basic and acidic residues" evidence="25">
    <location>
        <begin position="602"/>
        <end position="618"/>
    </location>
</feature>
<feature type="compositionally biased region" description="Polar residues" evidence="25">
    <location>
        <begin position="1286"/>
        <end position="1296"/>
    </location>
</feature>
<dbReference type="InterPro" id="IPR000961">
    <property type="entry name" value="AGC-kinase_C"/>
</dbReference>
<dbReference type="InterPro" id="IPR001849">
    <property type="entry name" value="PH_domain"/>
</dbReference>
<dbReference type="GO" id="GO:0005856">
    <property type="term" value="C:cytoskeleton"/>
    <property type="evidence" value="ECO:0007669"/>
    <property type="project" value="UniProtKB-SubCell"/>
</dbReference>
<evidence type="ECO:0000256" key="21">
    <source>
        <dbReference type="ARBA" id="ARBA00048679"/>
    </source>
</evidence>
<dbReference type="Pfam" id="PF00069">
    <property type="entry name" value="Pkinase"/>
    <property type="match status" value="1"/>
</dbReference>
<evidence type="ECO:0000256" key="14">
    <source>
        <dbReference type="ARBA" id="ARBA00022777"/>
    </source>
</evidence>
<feature type="coiled-coil region" evidence="24">
    <location>
        <begin position="969"/>
        <end position="1010"/>
    </location>
</feature>
<evidence type="ECO:0000256" key="6">
    <source>
        <dbReference type="ARBA" id="ARBA00022475"/>
    </source>
</evidence>
<dbReference type="InterPro" id="IPR011009">
    <property type="entry name" value="Kinase-like_dom_sf"/>
</dbReference>
<evidence type="ECO:0000256" key="24">
    <source>
        <dbReference type="SAM" id="Coils"/>
    </source>
</evidence>
<dbReference type="GO" id="GO:0007266">
    <property type="term" value="P:Rho protein signal transduction"/>
    <property type="evidence" value="ECO:0007669"/>
    <property type="project" value="UniProtKB-UniRule"/>
</dbReference>
<evidence type="ECO:0000259" key="29">
    <source>
        <dbReference type="PROSITE" id="PS51285"/>
    </source>
</evidence>
<feature type="region of interest" description="Disordered" evidence="25">
    <location>
        <begin position="932"/>
        <end position="954"/>
    </location>
</feature>
<dbReference type="OrthoDB" id="2156623at2759"/>
<sequence>CHICQTDKKTNSFYNLLIIMSSNNTGGQQAIESEILRNSSAINIDSLLDCVSALCDDLKYPLIRKSKNVSQFLERYEDLSKQIKRWRIRYTDFELIKVIGRGAYGEVQLVRKKDSQQLFALKLLSKADVLKRSESTFFWEEREIMATSNSDWIVQLHYAFQDEKYLYMAMEFLQGGDMTALLPEDEDSPCLPENTARFYIAELVLALEALHDLGFVHRDVKPENCLLDSRGHLKLADFGTAVRLDPKTKTVTTSTTIGTPDYICPEMLTNQGKSSTYSFEVDWWSVGVVLFELVCGYTPFAGDDLLETYSCIMDHKNSLQKRLDEGLPQELSKTCLDIVRQLLEERTKRLRLAKDVKNHNFFVNSQWTWDRIRAIDAPFPIELTSDIDTRYFFVDDPEPSRKANRELLESEPKAYQGGNLPFIGFSFRQQQWFSGSGGGAAGAGGGAGAIAGGANVGAGAGAGANGDELDRLRAKEQALSAEISRLREAESKAKLGLMEAETSLHNLRQEKSRLEAQLNSLRQAEDESQRLHQEADAALAKLRDAGQQAEQLRRQLDDERAALRNAELTLKALTAEKEAAMLELEDLRAQLASLEKSKTELEERVRQAEAKHSQERQELLSGHQAETRDLQQELRSVRDEKEALRKQAAELEHQKDELDRRLRQAELEAVAKDRSESAKQELSVELARANEQLSGVQAELRKARDRELELAGQLAEERQRQRAGEAEIAAGRTRIGELEAELASLKERHDAQAAQHKKLADRLKQKTNELKELGEKYDTDCCFLELYKTELDELKKESAKEAEALKAEKDSLAAEAAKLRSSAKATEDELQAEKSARNALQTQKTEQERRLLLLELERDKHADACSELAKQKESVEQQLSQLSQQITSLESDKSALLAEVTSLKKRVSEEAVLKNEAVNKLIRLMQDPTVQKAARSDAMDSGRRGQSNRKARELDAELKREREIHRRKVEQKDVEIQDLRVNLDRMQVELQELQLVLEQRESMIEEYERRLANSSHVDTFSVASSDNRTATGGAASTTASDTATLSSIELPGASNWEGFLSVPKANRRRGNLAFEERYVVVSQRSVAFYRTKEEKDSQERPAMVLELAKIFHARPITQNDALHADKKDIPRILQLLYEADGEAKDKVSREVKSGSAAGGGAGGPDSSSLMVLHNGHKFVPITYRMPTHCDVCAKPCFAVLNPPPALECRQCHTRIHRDHVELADRPIHHCKVYDEAKSLLLLAGSDAEMARWVKEIERRVKALDSVRPNRHKEHYSSGRGKGGTLNRESSFSNSNF</sequence>
<comment type="catalytic activity">
    <reaction evidence="21">
        <text>L-seryl-[protein] + ATP = O-phospho-L-seryl-[protein] + ADP + H(+)</text>
        <dbReference type="Rhea" id="RHEA:17989"/>
        <dbReference type="Rhea" id="RHEA-COMP:9863"/>
        <dbReference type="Rhea" id="RHEA-COMP:11604"/>
        <dbReference type="ChEBI" id="CHEBI:15378"/>
        <dbReference type="ChEBI" id="CHEBI:29999"/>
        <dbReference type="ChEBI" id="CHEBI:30616"/>
        <dbReference type="ChEBI" id="CHEBI:83421"/>
        <dbReference type="ChEBI" id="CHEBI:456216"/>
        <dbReference type="EC" id="2.7.11.1"/>
    </reaction>
</comment>
<dbReference type="Gene3D" id="2.30.29.30">
    <property type="entry name" value="Pleckstrin-homology domain (PH domain)/Phosphotyrosine-binding domain (PTB)"/>
    <property type="match status" value="1"/>
</dbReference>
<evidence type="ECO:0000256" key="5">
    <source>
        <dbReference type="ARBA" id="ARBA00012513"/>
    </source>
</evidence>
<dbReference type="GO" id="GO:0072518">
    <property type="term" value="F:Rho-dependent protein serine/threonine kinase activity"/>
    <property type="evidence" value="ECO:0007669"/>
    <property type="project" value="TreeGrafter"/>
</dbReference>
<comment type="caution">
    <text evidence="31">The sequence shown here is derived from an EMBL/GenBank/DDBJ whole genome shotgun (WGS) entry which is preliminary data.</text>
</comment>
<keyword evidence="13" id="KW-0863">Zinc-finger</keyword>
<dbReference type="SMART" id="SM00220">
    <property type="entry name" value="S_TKc"/>
    <property type="match status" value="1"/>
</dbReference>
<evidence type="ECO:0000256" key="16">
    <source>
        <dbReference type="ARBA" id="ARBA00022840"/>
    </source>
</evidence>
<evidence type="ECO:0000256" key="20">
    <source>
        <dbReference type="ARBA" id="ARBA00047899"/>
    </source>
</evidence>
<keyword evidence="12 23" id="KW-0547">Nucleotide-binding</keyword>
<evidence type="ECO:0000256" key="17">
    <source>
        <dbReference type="ARBA" id="ARBA00022842"/>
    </source>
</evidence>
<feature type="region of interest" description="Disordered" evidence="25">
    <location>
        <begin position="602"/>
        <end position="641"/>
    </location>
</feature>
<keyword evidence="10" id="KW-0808">Transferase</keyword>
<evidence type="ECO:0000256" key="12">
    <source>
        <dbReference type="ARBA" id="ARBA00022741"/>
    </source>
</evidence>
<dbReference type="GO" id="GO:0008270">
    <property type="term" value="F:zinc ion binding"/>
    <property type="evidence" value="ECO:0007669"/>
    <property type="project" value="UniProtKB-KW"/>
</dbReference>
<dbReference type="SUPFAM" id="SSF57889">
    <property type="entry name" value="Cysteine-rich domain"/>
    <property type="match status" value="1"/>
</dbReference>
<comment type="cofactor">
    <cofactor evidence="1">
        <name>Mg(2+)</name>
        <dbReference type="ChEBI" id="CHEBI:18420"/>
    </cofactor>
</comment>
<dbReference type="GO" id="GO:0031267">
    <property type="term" value="F:small GTPase binding"/>
    <property type="evidence" value="ECO:0007669"/>
    <property type="project" value="InterPro"/>
</dbReference>
<evidence type="ECO:0000256" key="11">
    <source>
        <dbReference type="ARBA" id="ARBA00022723"/>
    </source>
</evidence>
<dbReference type="STRING" id="282301.A0A267EUD1"/>
<dbReference type="SMART" id="SM00109">
    <property type="entry name" value="C1"/>
    <property type="match status" value="1"/>
</dbReference>
<feature type="domain" description="Phorbol-ester/DAG-type" evidence="28">
    <location>
        <begin position="1175"/>
        <end position="1230"/>
    </location>
</feature>
<feature type="domain" description="RhoBD" evidence="30">
    <location>
        <begin position="862"/>
        <end position="930"/>
    </location>
</feature>
<gene>
    <name evidence="31" type="ORF">BOX15_Mlig003068g1</name>
</gene>
<dbReference type="GO" id="GO:1901888">
    <property type="term" value="P:regulation of cell junction assembly"/>
    <property type="evidence" value="ECO:0007669"/>
    <property type="project" value="TreeGrafter"/>
</dbReference>
<evidence type="ECO:0000256" key="23">
    <source>
        <dbReference type="PROSITE-ProRule" id="PRU10141"/>
    </source>
</evidence>
<dbReference type="InterPro" id="IPR011993">
    <property type="entry name" value="PH-like_dom_sf"/>
</dbReference>
<keyword evidence="19" id="KW-0206">Cytoskeleton</keyword>
<dbReference type="InterPro" id="IPR017441">
    <property type="entry name" value="Protein_kinase_ATP_BS"/>
</dbReference>
<keyword evidence="9" id="KW-0597">Phosphoprotein</keyword>
<dbReference type="PROSITE" id="PS00108">
    <property type="entry name" value="PROTEIN_KINASE_ST"/>
    <property type="match status" value="1"/>
</dbReference>
<dbReference type="GO" id="GO:0030866">
    <property type="term" value="P:cortical actin cytoskeleton organization"/>
    <property type="evidence" value="ECO:0007669"/>
    <property type="project" value="TreeGrafter"/>
</dbReference>
<comment type="catalytic activity">
    <reaction evidence="20">
        <text>L-threonyl-[protein] + ATP = O-phospho-L-threonyl-[protein] + ADP + H(+)</text>
        <dbReference type="Rhea" id="RHEA:46608"/>
        <dbReference type="Rhea" id="RHEA-COMP:11060"/>
        <dbReference type="Rhea" id="RHEA-COMP:11605"/>
        <dbReference type="ChEBI" id="CHEBI:15378"/>
        <dbReference type="ChEBI" id="CHEBI:30013"/>
        <dbReference type="ChEBI" id="CHEBI:30616"/>
        <dbReference type="ChEBI" id="CHEBI:61977"/>
        <dbReference type="ChEBI" id="CHEBI:456216"/>
        <dbReference type="EC" id="2.7.11.1"/>
    </reaction>
</comment>
<evidence type="ECO:0000256" key="4">
    <source>
        <dbReference type="ARBA" id="ARBA00009903"/>
    </source>
</evidence>
<evidence type="ECO:0000256" key="7">
    <source>
        <dbReference type="ARBA" id="ARBA00022490"/>
    </source>
</evidence>
<feature type="domain" description="AGC-kinase C-terminal" evidence="29">
    <location>
        <begin position="365"/>
        <end position="437"/>
    </location>
</feature>
<evidence type="ECO:0000256" key="19">
    <source>
        <dbReference type="ARBA" id="ARBA00023212"/>
    </source>
</evidence>
<dbReference type="CDD" id="cd20813">
    <property type="entry name" value="C1_ROCK"/>
    <property type="match status" value="1"/>
</dbReference>
<dbReference type="InterPro" id="IPR000719">
    <property type="entry name" value="Prot_kinase_dom"/>
</dbReference>
<dbReference type="InterPro" id="IPR050839">
    <property type="entry name" value="Rho-assoc_Ser/Thr_Kinase"/>
</dbReference>
<dbReference type="PROSITE" id="PS50081">
    <property type="entry name" value="ZF_DAG_PE_2"/>
    <property type="match status" value="1"/>
</dbReference>
<protein>
    <recommendedName>
        <fullName evidence="5">non-specific serine/threonine protein kinase</fullName>
        <ecNumber evidence="5">2.7.11.1</ecNumber>
    </recommendedName>
</protein>
<evidence type="ECO:0000256" key="25">
    <source>
        <dbReference type="SAM" id="MobiDB-lite"/>
    </source>
</evidence>
<dbReference type="PROSITE" id="PS00107">
    <property type="entry name" value="PROTEIN_KINASE_ATP"/>
    <property type="match status" value="1"/>
</dbReference>
<dbReference type="PROSITE" id="PS51285">
    <property type="entry name" value="AGC_KINASE_CTER"/>
    <property type="match status" value="1"/>
</dbReference>
<keyword evidence="32" id="KW-1185">Reference proteome</keyword>
<dbReference type="EMBL" id="NIVC01001678">
    <property type="protein sequence ID" value="PAA65155.1"/>
    <property type="molecule type" value="Genomic_DNA"/>
</dbReference>
<name>A0A267EUD1_9PLAT</name>
<dbReference type="Proteomes" id="UP000215902">
    <property type="component" value="Unassembled WGS sequence"/>
</dbReference>
<dbReference type="GO" id="GO:0031032">
    <property type="term" value="P:actomyosin structure organization"/>
    <property type="evidence" value="ECO:0007669"/>
    <property type="project" value="TreeGrafter"/>
</dbReference>
<keyword evidence="8" id="KW-0723">Serine/threonine-protein kinase</keyword>
<comment type="similarity">
    <text evidence="4">Belongs to the protein kinase superfamily. AGC Ser/Thr protein kinase family.</text>
</comment>